<dbReference type="InterPro" id="IPR006204">
    <property type="entry name" value="GHMP_kinase_N_dom"/>
</dbReference>
<evidence type="ECO:0000256" key="7">
    <source>
        <dbReference type="ARBA" id="ARBA00059365"/>
    </source>
</evidence>
<dbReference type="EC" id="2.7.1.52" evidence="8"/>
<accession>A0A8C5RAY3</accession>
<keyword evidence="1" id="KW-0808">Transferase</keyword>
<feature type="domain" description="GHMP kinase C-terminal" evidence="12">
    <location>
        <begin position="971"/>
        <end position="1044"/>
    </location>
</feature>
<protein>
    <recommendedName>
        <fullName evidence="9">L-fucose kinase</fullName>
        <ecNumber evidence="8">2.7.1.52</ecNumber>
    </recommendedName>
</protein>
<dbReference type="InterPro" id="IPR013750">
    <property type="entry name" value="GHMP_kinase_C_dom"/>
</dbReference>
<name>A0A8C5RAY3_9ANUR</name>
<evidence type="ECO:0000256" key="4">
    <source>
        <dbReference type="ARBA" id="ARBA00022840"/>
    </source>
</evidence>
<dbReference type="PANTHER" id="PTHR32463">
    <property type="entry name" value="L-FUCOSE KINASE"/>
    <property type="match status" value="1"/>
</dbReference>
<evidence type="ECO:0000256" key="6">
    <source>
        <dbReference type="ARBA" id="ARBA00052616"/>
    </source>
</evidence>
<dbReference type="PRINTS" id="PR00959">
    <property type="entry name" value="MEVGALKINASE"/>
</dbReference>
<dbReference type="SUPFAM" id="SSF55060">
    <property type="entry name" value="GHMP Kinase, C-terminal domain"/>
    <property type="match status" value="1"/>
</dbReference>
<dbReference type="Gene3D" id="3.30.230.120">
    <property type="match status" value="1"/>
</dbReference>
<evidence type="ECO:0000259" key="10">
    <source>
        <dbReference type="Pfam" id="PF00288"/>
    </source>
</evidence>
<keyword evidence="2" id="KW-0547">Nucleotide-binding</keyword>
<evidence type="ECO:0000256" key="3">
    <source>
        <dbReference type="ARBA" id="ARBA00022777"/>
    </source>
</evidence>
<comment type="catalytic activity">
    <reaction evidence="6">
        <text>L-fucose + ATP = beta-L-fucose 1-phosphate + ADP + H(+)</text>
        <dbReference type="Rhea" id="RHEA:13241"/>
        <dbReference type="ChEBI" id="CHEBI:2181"/>
        <dbReference type="ChEBI" id="CHEBI:15378"/>
        <dbReference type="ChEBI" id="CHEBI:30616"/>
        <dbReference type="ChEBI" id="CHEBI:57268"/>
        <dbReference type="ChEBI" id="CHEBI:456216"/>
        <dbReference type="EC" id="2.7.1.52"/>
    </reaction>
</comment>
<evidence type="ECO:0000256" key="1">
    <source>
        <dbReference type="ARBA" id="ARBA00022679"/>
    </source>
</evidence>
<evidence type="ECO:0000313" key="14">
    <source>
        <dbReference type="Proteomes" id="UP000694569"/>
    </source>
</evidence>
<proteinExistence type="inferred from homology"/>
<dbReference type="GO" id="GO:0050201">
    <property type="term" value="F:fucokinase activity"/>
    <property type="evidence" value="ECO:0007669"/>
    <property type="project" value="UniProtKB-EC"/>
</dbReference>
<dbReference type="Pfam" id="PF07959">
    <property type="entry name" value="Fucose_pyrophosphorylase"/>
    <property type="match status" value="1"/>
</dbReference>
<dbReference type="OrthoDB" id="271303at2759"/>
<dbReference type="Pfam" id="PF08544">
    <property type="entry name" value="GHMP_kinases_C"/>
    <property type="match status" value="1"/>
</dbReference>
<comment type="function">
    <text evidence="7">Takes part in the salvage pathway for reutilization of fucose from the degradation of oligosaccharides.</text>
</comment>
<feature type="domain" description="GHMP kinase N-terminal" evidence="10">
    <location>
        <begin position="817"/>
        <end position="887"/>
    </location>
</feature>
<dbReference type="GeneTree" id="ENSGT00390000002251"/>
<gene>
    <name evidence="13" type="primary">FCSK</name>
</gene>
<evidence type="ECO:0000256" key="5">
    <source>
        <dbReference type="ARBA" id="ARBA00038121"/>
    </source>
</evidence>
<dbReference type="InterPro" id="IPR012887">
    <property type="entry name" value="GDP_fucose_pyrophosphorylase"/>
</dbReference>
<dbReference type="AlphaFoldDB" id="A0A8C5RAY3"/>
<keyword evidence="14" id="KW-1185">Reference proteome</keyword>
<reference evidence="13" key="2">
    <citation type="submission" date="2025-09" db="UniProtKB">
        <authorList>
            <consortium name="Ensembl"/>
        </authorList>
    </citation>
    <scope>IDENTIFICATION</scope>
</reference>
<dbReference type="InterPro" id="IPR036554">
    <property type="entry name" value="GHMP_kinase_C_sf"/>
</dbReference>
<reference evidence="13" key="1">
    <citation type="submission" date="2025-08" db="UniProtKB">
        <authorList>
            <consortium name="Ensembl"/>
        </authorList>
    </citation>
    <scope>IDENTIFICATION</scope>
</reference>
<dbReference type="GO" id="GO:0042352">
    <property type="term" value="P:GDP-L-fucose salvage"/>
    <property type="evidence" value="ECO:0007669"/>
    <property type="project" value="UniProtKB-ARBA"/>
</dbReference>
<sequence length="1081" mass="117766">MAPGGAEWTVVVLTCQHKDSVRAFQRELEIRKRRGVLPPESILLTVEDPQAHVGSGGATLNALLVAAEHLSAKAGYTVVSSDVLNDARLLILHMGRDFLFDACGRGFTVLPVEDPHAPVECVTCNLDSLLATLRYQLCPASPPGVWICSTDMVLMLPSNPVLNWAEFRGARVISVPGTLEYAMKHGVYLADERGLVRDIVYCGSEQRIQTCVLEDGRVPLVSGIVFLSAEMADRFLSTLALPPLDGCTYQGLDSGWGAQHGLSLFLDVLMSMAQDVDKESFLHGAPDTPQLPDRIQGARAVLWKELHDLPLSMVYIPDGRYEYLTTDASEHIQNLIRAASQGPMCSKTAHSYATHPQLIVDGSSVVNSYLDGEVQVSPGSVIQNCHLMGPLRVGRGCLLADIDQAGALVLRGHELSDVILQAHPVQIQNLPLMVYTMLGTKDQLQDTAGSATYVNLPWDEFFHRTGICANDLWGLETPSHKRSLLTTPLFPVLHPTESLGAADVLWFLGSTDGDHLKRWRSSWRMSWQQLRQHLDRERTLEMRRKVFFSQKREKLQKALLAREEGSLLPAIRCAVQEGSQELLLTTLDHVASVAEDPGVAARALACIADILGVMAGGEGGLRSGPAANKAWASVYQLLEKGCIAEGVRQLAAERGKWLSRPALLIRAARHYEGAEQILIRRAVMSSSQFVSIGQRELPALEHWVSAECPARIDMSGGWSDTPPITYEHGGAVVNVAVLVDGQRPIGARARRIPTAEIHVCSDSGPRGAQLHTELRVASLEDLQDYCQPQAPGALLKAAFICSGTVSMTSHKSLQGQLMEAYGGGFELHTWSHLPHGSGLGTSSILAGAALAVLYEASGRSADTESLIHAVLYLEQVLTTGGGWQDQVGGLIPGVKIGRSSPQLPLRVRVQEIELPDAFLQTLSRHLLLVYTGKTRLARNLLQDVLRNWYGRLPAIVQNADALVHNAELCAQAFGTGNLSRLGDCLNQYWLQKKCMAPGCEPLAVRRIMDTLEPYVHGQSLAGAGGGGFLYLLTKEPDQKEALQQLLEKTQGLGRCSVHSVQVSTQQFTVCRGERSHTEDHV</sequence>
<evidence type="ECO:0000256" key="2">
    <source>
        <dbReference type="ARBA" id="ARBA00022741"/>
    </source>
</evidence>
<dbReference type="GO" id="GO:0005524">
    <property type="term" value="F:ATP binding"/>
    <property type="evidence" value="ECO:0007669"/>
    <property type="project" value="UniProtKB-KW"/>
</dbReference>
<dbReference type="InterPro" id="IPR052203">
    <property type="entry name" value="GHMP_Kinase-Related"/>
</dbReference>
<dbReference type="InterPro" id="IPR020568">
    <property type="entry name" value="Ribosomal_Su5_D2-typ_SF"/>
</dbReference>
<evidence type="ECO:0000313" key="13">
    <source>
        <dbReference type="Ensembl" id="ENSLLEP00000048208.1"/>
    </source>
</evidence>
<comment type="similarity">
    <text evidence="5">Belongs to the GHMP kinase family.</text>
</comment>
<evidence type="ECO:0000256" key="9">
    <source>
        <dbReference type="ARBA" id="ARBA00071656"/>
    </source>
</evidence>
<dbReference type="Ensembl" id="ENSLLET00000050093.1">
    <property type="protein sequence ID" value="ENSLLEP00000048208.1"/>
    <property type="gene ID" value="ENSLLEG00000030382.1"/>
</dbReference>
<dbReference type="FunFam" id="3.30.230.120:FF:000001">
    <property type="entry name" value="L-fucose kinase"/>
    <property type="match status" value="1"/>
</dbReference>
<feature type="domain" description="GDP-fucose pyrophosphorylase" evidence="11">
    <location>
        <begin position="81"/>
        <end position="495"/>
    </location>
</feature>
<keyword evidence="4" id="KW-0067">ATP-binding</keyword>
<dbReference type="Pfam" id="PF00288">
    <property type="entry name" value="GHMP_kinases_N"/>
    <property type="match status" value="1"/>
</dbReference>
<organism evidence="13 14">
    <name type="scientific">Leptobrachium leishanense</name>
    <name type="common">Leishan spiny toad</name>
    <dbReference type="NCBI Taxonomy" id="445787"/>
    <lineage>
        <taxon>Eukaryota</taxon>
        <taxon>Metazoa</taxon>
        <taxon>Chordata</taxon>
        <taxon>Craniata</taxon>
        <taxon>Vertebrata</taxon>
        <taxon>Euteleostomi</taxon>
        <taxon>Amphibia</taxon>
        <taxon>Batrachia</taxon>
        <taxon>Anura</taxon>
        <taxon>Pelobatoidea</taxon>
        <taxon>Megophryidae</taxon>
        <taxon>Leptobrachium</taxon>
    </lineage>
</organism>
<evidence type="ECO:0000256" key="8">
    <source>
        <dbReference type="ARBA" id="ARBA00066363"/>
    </source>
</evidence>
<evidence type="ECO:0000259" key="12">
    <source>
        <dbReference type="Pfam" id="PF08544"/>
    </source>
</evidence>
<keyword evidence="3" id="KW-0418">Kinase</keyword>
<dbReference type="Proteomes" id="UP000694569">
    <property type="component" value="Unplaced"/>
</dbReference>
<evidence type="ECO:0000259" key="11">
    <source>
        <dbReference type="Pfam" id="PF07959"/>
    </source>
</evidence>
<dbReference type="PANTHER" id="PTHR32463:SF0">
    <property type="entry name" value="L-FUCOSE KINASE"/>
    <property type="match status" value="1"/>
</dbReference>
<dbReference type="SUPFAM" id="SSF54211">
    <property type="entry name" value="Ribosomal protein S5 domain 2-like"/>
    <property type="match status" value="1"/>
</dbReference>